<reference evidence="1" key="1">
    <citation type="submission" date="2022-12" db="EMBL/GenBank/DDBJ databases">
        <title>Genome sequence of HCMS5-2.</title>
        <authorList>
            <person name="Woo H."/>
        </authorList>
    </citation>
    <scope>NUCLEOTIDE SEQUENCE</scope>
    <source>
        <strain evidence="1">HCMS5-2</strain>
    </source>
</reference>
<name>A0ABT4LAI5_9SPHI</name>
<keyword evidence="2" id="KW-1185">Reference proteome</keyword>
<dbReference type="RefSeq" id="WP_269427995.1">
    <property type="nucleotide sequence ID" value="NZ_JAPWGM010000004.1"/>
</dbReference>
<sequence length="153" mass="17708">MLSSQERVGRILKVLHPEMFEDLAVTHRETLKDPKYVQIIFDSVKENFPIEDEFNCMLLFIASCYQLYEPLSFFFLPGEGVSAKLPAGVRDEMSRCLNFNNPEMVNAYKGYCDSPMKPNNNGVVKPFYKKVMTVVDLFEPFSIHKDSQYKLFA</sequence>
<dbReference type="Proteomes" id="UP001144347">
    <property type="component" value="Unassembled WGS sequence"/>
</dbReference>
<comment type="caution">
    <text evidence="1">The sequence shown here is derived from an EMBL/GenBank/DDBJ whole genome shotgun (WGS) entry which is preliminary data.</text>
</comment>
<organism evidence="1 2">
    <name type="scientific">Pedobacter punctiformis</name>
    <dbReference type="NCBI Taxonomy" id="3004097"/>
    <lineage>
        <taxon>Bacteria</taxon>
        <taxon>Pseudomonadati</taxon>
        <taxon>Bacteroidota</taxon>
        <taxon>Sphingobacteriia</taxon>
        <taxon>Sphingobacteriales</taxon>
        <taxon>Sphingobacteriaceae</taxon>
        <taxon>Pedobacter</taxon>
    </lineage>
</organism>
<gene>
    <name evidence="1" type="ORF">O0955_13095</name>
</gene>
<evidence type="ECO:0000313" key="2">
    <source>
        <dbReference type="Proteomes" id="UP001144347"/>
    </source>
</evidence>
<accession>A0ABT4LAI5</accession>
<protein>
    <submittedName>
        <fullName evidence="1">Uncharacterized protein</fullName>
    </submittedName>
</protein>
<evidence type="ECO:0000313" key="1">
    <source>
        <dbReference type="EMBL" id="MCZ4244942.1"/>
    </source>
</evidence>
<proteinExistence type="predicted"/>
<dbReference type="EMBL" id="JAPWGM010000004">
    <property type="protein sequence ID" value="MCZ4244942.1"/>
    <property type="molecule type" value="Genomic_DNA"/>
</dbReference>